<dbReference type="AlphaFoldDB" id="A0A1M7AYP7"/>
<gene>
    <name evidence="1" type="ORF">SAMN05192556_1177</name>
</gene>
<evidence type="ECO:0000313" key="1">
    <source>
        <dbReference type="EMBL" id="SHL47834.1"/>
    </source>
</evidence>
<dbReference type="Proteomes" id="UP000184248">
    <property type="component" value="Unassembled WGS sequence"/>
</dbReference>
<evidence type="ECO:0000313" key="2">
    <source>
        <dbReference type="Proteomes" id="UP000184248"/>
    </source>
</evidence>
<proteinExistence type="predicted"/>
<organism evidence="1 2">
    <name type="scientific">Halomonas caseinilytica</name>
    <dbReference type="NCBI Taxonomy" id="438744"/>
    <lineage>
        <taxon>Bacteria</taxon>
        <taxon>Pseudomonadati</taxon>
        <taxon>Pseudomonadota</taxon>
        <taxon>Gammaproteobacteria</taxon>
        <taxon>Oceanospirillales</taxon>
        <taxon>Halomonadaceae</taxon>
        <taxon>Halomonas</taxon>
    </lineage>
</organism>
<protein>
    <submittedName>
        <fullName evidence="1">Uncharacterized protein</fullName>
    </submittedName>
</protein>
<accession>A0A1M7AYP7</accession>
<dbReference type="EMBL" id="FRAL01000017">
    <property type="protein sequence ID" value="SHL47834.1"/>
    <property type="molecule type" value="Genomic_DNA"/>
</dbReference>
<sequence>MAKTDRTGQTFGRLTIIADHGGAQLQCRCDCGRKGSYPRAITKPSYRGPKACPWCLGSPCEECGAIIPHKGRMPAKTCSEACRSARAARRERERYAQIKNTDDFKAKRADYLRRLDAAMAADPDLAESVRKTRRRAVRAWRERQLADPALRGKYRMRARQAEQRRLERIRSDPDAYAKHLRKQRAWYHALSDDEYQRIFVSAREERNRRYKNND</sequence>
<keyword evidence="2" id="KW-1185">Reference proteome</keyword>
<name>A0A1M7AYP7_9GAMM</name>
<reference evidence="2" key="1">
    <citation type="submission" date="2016-11" db="EMBL/GenBank/DDBJ databases">
        <authorList>
            <person name="Varghese N."/>
            <person name="Submissions S."/>
        </authorList>
    </citation>
    <scope>NUCLEOTIDE SEQUENCE [LARGE SCALE GENOMIC DNA]</scope>
    <source>
        <strain evidence="2">ALO Sharm</strain>
    </source>
</reference>